<evidence type="ECO:0000313" key="1">
    <source>
        <dbReference type="Proteomes" id="UP000887580"/>
    </source>
</evidence>
<proteinExistence type="predicted"/>
<protein>
    <submittedName>
        <fullName evidence="2">Uncharacterized protein</fullName>
    </submittedName>
</protein>
<evidence type="ECO:0000313" key="2">
    <source>
        <dbReference type="WBParaSite" id="PS1159_v2.g10921.t1"/>
    </source>
</evidence>
<reference evidence="2" key="1">
    <citation type="submission" date="2022-11" db="UniProtKB">
        <authorList>
            <consortium name="WormBaseParasite"/>
        </authorList>
    </citation>
    <scope>IDENTIFICATION</scope>
</reference>
<organism evidence="1 2">
    <name type="scientific">Panagrolaimus sp. PS1159</name>
    <dbReference type="NCBI Taxonomy" id="55785"/>
    <lineage>
        <taxon>Eukaryota</taxon>
        <taxon>Metazoa</taxon>
        <taxon>Ecdysozoa</taxon>
        <taxon>Nematoda</taxon>
        <taxon>Chromadorea</taxon>
        <taxon>Rhabditida</taxon>
        <taxon>Tylenchina</taxon>
        <taxon>Panagrolaimomorpha</taxon>
        <taxon>Panagrolaimoidea</taxon>
        <taxon>Panagrolaimidae</taxon>
        <taxon>Panagrolaimus</taxon>
    </lineage>
</organism>
<dbReference type="Proteomes" id="UP000887580">
    <property type="component" value="Unplaced"/>
</dbReference>
<sequence length="22" mass="2649">MFIVYRFFLLLVIVLLNAGLFF</sequence>
<dbReference type="WBParaSite" id="PS1159_v2.g10921.t1">
    <property type="protein sequence ID" value="PS1159_v2.g10921.t1"/>
    <property type="gene ID" value="PS1159_v2.g10921"/>
</dbReference>
<accession>A0AC35EUU8</accession>
<name>A0AC35EUU8_9BILA</name>